<accession>A0A380FHM1</accession>
<dbReference type="Gene3D" id="1.10.860.10">
    <property type="entry name" value="DNAb Helicase, Chain A"/>
    <property type="match status" value="1"/>
</dbReference>
<dbReference type="InterPro" id="IPR016136">
    <property type="entry name" value="DNA_helicase_N/primase_C"/>
</dbReference>
<proteinExistence type="predicted"/>
<name>A0A380FHM1_STAGA</name>
<gene>
    <name evidence="1" type="ORF">NCTC12195_02717</name>
</gene>
<reference evidence="1 2" key="1">
    <citation type="submission" date="2018-06" db="EMBL/GenBank/DDBJ databases">
        <authorList>
            <consortium name="Pathogen Informatics"/>
            <person name="Doyle S."/>
        </authorList>
    </citation>
    <scope>NUCLEOTIDE SEQUENCE [LARGE SCALE GENOMIC DNA]</scope>
    <source>
        <strain evidence="1 2">NCTC12195</strain>
    </source>
</reference>
<protein>
    <submittedName>
        <fullName evidence="1">DNA primase</fullName>
    </submittedName>
</protein>
<sequence length="90" mass="10791">MIRFNISDVLQYVDSNEIKEALISLDNYMINEEPYEHEIDDYLNTIISNRNEETIESLNHKLREASKLGDMELQKYYLEKIVNFNKNRMS</sequence>
<evidence type="ECO:0000313" key="1">
    <source>
        <dbReference type="EMBL" id="SUM33260.1"/>
    </source>
</evidence>
<dbReference type="AlphaFoldDB" id="A0A380FHM1"/>
<dbReference type="EMBL" id="UHDK01000001">
    <property type="protein sequence ID" value="SUM33260.1"/>
    <property type="molecule type" value="Genomic_DNA"/>
</dbReference>
<evidence type="ECO:0000313" key="2">
    <source>
        <dbReference type="Proteomes" id="UP000255277"/>
    </source>
</evidence>
<dbReference type="Proteomes" id="UP000255277">
    <property type="component" value="Unassembled WGS sequence"/>
</dbReference>
<organism evidence="1 2">
    <name type="scientific">Staphylococcus gallinarum</name>
    <dbReference type="NCBI Taxonomy" id="1293"/>
    <lineage>
        <taxon>Bacteria</taxon>
        <taxon>Bacillati</taxon>
        <taxon>Bacillota</taxon>
        <taxon>Bacilli</taxon>
        <taxon>Bacillales</taxon>
        <taxon>Staphylococcaceae</taxon>
        <taxon>Staphylococcus</taxon>
    </lineage>
</organism>